<protein>
    <submittedName>
        <fullName evidence="1">Uncharacterized protein</fullName>
    </submittedName>
</protein>
<reference evidence="1 2" key="1">
    <citation type="submission" date="2019-02" db="EMBL/GenBank/DDBJ databases">
        <title>Genome sequencing of Clostridium botulinum clinical isolates.</title>
        <authorList>
            <person name="Brunt J."/>
            <person name="Van Vliet A.H.M."/>
            <person name="Stringer S.C."/>
            <person name="Grant K.A."/>
            <person name="Carter A.C."/>
            <person name="Peck M.W."/>
        </authorList>
    </citation>
    <scope>NUCLEOTIDE SEQUENCE [LARGE SCALE GENOMIC DNA]</scope>
    <source>
        <strain evidence="1 2">H113700579</strain>
    </source>
</reference>
<dbReference type="EMBL" id="SGKU01000061">
    <property type="protein sequence ID" value="NFA44137.1"/>
    <property type="molecule type" value="Genomic_DNA"/>
</dbReference>
<evidence type="ECO:0000313" key="2">
    <source>
        <dbReference type="Proteomes" id="UP000472355"/>
    </source>
</evidence>
<dbReference type="Proteomes" id="UP000472355">
    <property type="component" value="Unassembled WGS sequence"/>
</dbReference>
<dbReference type="AlphaFoldDB" id="A0A6M0ST39"/>
<gene>
    <name evidence="1" type="ORF">EXM65_16575</name>
</gene>
<organism evidence="1 2">
    <name type="scientific">Clostridium botulinum</name>
    <dbReference type="NCBI Taxonomy" id="1491"/>
    <lineage>
        <taxon>Bacteria</taxon>
        <taxon>Bacillati</taxon>
        <taxon>Bacillota</taxon>
        <taxon>Clostridia</taxon>
        <taxon>Eubacteriales</taxon>
        <taxon>Clostridiaceae</taxon>
        <taxon>Clostridium</taxon>
    </lineage>
</organism>
<sequence length="88" mass="10549">MCQEKELLIYDEEGILITHIMVKNYLKVRMHQQEITIKTNDGTKIRADAIAKDKNGNIEYKNIKVLKLHHIQKIKRRDFRNCIKMVER</sequence>
<proteinExistence type="predicted"/>
<comment type="caution">
    <text evidence="1">The sequence shown here is derived from an EMBL/GenBank/DDBJ whole genome shotgun (WGS) entry which is preliminary data.</text>
</comment>
<evidence type="ECO:0000313" key="1">
    <source>
        <dbReference type="EMBL" id="NFA44137.1"/>
    </source>
</evidence>
<name>A0A6M0ST39_CLOBO</name>
<dbReference type="RefSeq" id="WP_260537505.1">
    <property type="nucleotide sequence ID" value="NZ_CP070936.1"/>
</dbReference>
<accession>A0A6M0ST39</accession>